<evidence type="ECO:0000313" key="3">
    <source>
        <dbReference type="EMBL" id="GEU30155.1"/>
    </source>
</evidence>
<evidence type="ECO:0000259" key="2">
    <source>
        <dbReference type="PROSITE" id="PS50994"/>
    </source>
</evidence>
<sequence>MLRACPHHGFSEITQIDTFYNGLNEQDQDSLNAAAGGYLLSKTIKEALKIIKNKSKVCYSRSKSNVSRGEMKAITTRSGLAYEGPSIPTNSPLEKVVERDTEETTDKKHSNCQGSTAHIQPLIVPIFIPKLDVLRTQPKPNIPYPSRLNDQKLREKATNQMEKFFQIFHDLHFDISFADAFLLMPKFASTIKSLITNKDKLFELAKVSLNENCSAMLLKKLPEKLGDPGKFLIPCDFPRVDVCHTLADLAEPRVPLILGRAFLRTGRALIDVYGEEITLRMSLTLLVRNLFKMCWIFSIIPRVAILLWFLILQILRVNFVRNQLSNLLHLHLLPLEKVIFLEEIEDFLNDESIPTGIENSFYDPKGDIRYLEKLLNEDPFQLPPIDLKQAEETKAKSSIEEPPELELKELPSHLKYAFLEDTDKLPVIIAKDLKDVEKEALIKVLKSHKRAIAWKIFDIKSIDLRFYTHKILIEEDYKLAVQSQKRVNLKIHDVIKKEVIKLLDAGMIYPISDSPWVSPIHCVPKKGGMTVVANENNELIPTRLFTGWRVCIDYRKLNDATRKDHFPLPFMDQMLEGLARNEFYCFLDGFLGYFQIPIDPQDQEKITFTCPYGTFAYRRMPFGLCNAPGTFQRYMIAIFHDMIEKTMEVFMDDFSVFGDSFSLGLTNLDKMLKRCEDTNLVLNWEKCHFMCREGIVLGHKISKSGIEVDKEKVDVIAKLPHPTIVKGVRSFLECVNAFDNLKKKLTEAPILVVPDWNLPFELMCDASDFVIGVVLGQRKTKHFQLIHYASKTMAEAQIHYTMTEKELLAVVYTFEKFRPYLVLSKSVVYTDHSALKNLLNKQDAKPRLLRLENPHKDVLENKYINENFPLETLGILSSSNIPWFANIANFHAGNFIKKGLTSHQKKKFFKDVKHYFWDDLFLFRICADQIICHCVHGQEVIDILKACHEGPTGGHHGANLTGKKVFDVGFFWPSIYQDAHDMIKSCDTCQRQGKISQRDKMPQNAIQVCEIFDVWGIDFMGPFPSSKGNKYILVAVDYLSKWVEAKALPTNDARVVVKFLKSLFSRFGTPRPIISDHGTHFCNDQFTRVMIKYGVTHRLTTAYHPQTSGQIKVSNRGLKRILERTVKENHASWSDKLDDALWAFRTAFKTPIGCTLYKLVYEKSCHLPIELEHRAYWASKHVNFDLKTAERTKKLHDSKIKNRIFNVGDQVLLFNSRLKIFLGKLKTRWSGPFTITQVFPYGTVELSQPNGPNFKVNGHRVKHYFGGDIPSKVVPDLHMFLMDK</sequence>
<dbReference type="InterPro" id="IPR043128">
    <property type="entry name" value="Rev_trsase/Diguanyl_cyclase"/>
</dbReference>
<dbReference type="Gene3D" id="3.10.10.10">
    <property type="entry name" value="HIV Type 1 Reverse Transcriptase, subunit A, domain 1"/>
    <property type="match status" value="1"/>
</dbReference>
<name>A0A6L2J2G4_TANCI</name>
<gene>
    <name evidence="3" type="ORF">Tci_002133</name>
</gene>
<dbReference type="Pfam" id="PF17919">
    <property type="entry name" value="RT_RNaseH_2"/>
    <property type="match status" value="1"/>
</dbReference>
<dbReference type="Pfam" id="PF17921">
    <property type="entry name" value="Integrase_H2C2"/>
    <property type="match status" value="1"/>
</dbReference>
<dbReference type="SUPFAM" id="SSF53098">
    <property type="entry name" value="Ribonuclease H-like"/>
    <property type="match status" value="1"/>
</dbReference>
<reference evidence="3" key="1">
    <citation type="journal article" date="2019" name="Sci. Rep.">
        <title>Draft genome of Tanacetum cinerariifolium, the natural source of mosquito coil.</title>
        <authorList>
            <person name="Yamashiro T."/>
            <person name="Shiraishi A."/>
            <person name="Satake H."/>
            <person name="Nakayama K."/>
        </authorList>
    </citation>
    <scope>NUCLEOTIDE SEQUENCE</scope>
</reference>
<dbReference type="InterPro" id="IPR012337">
    <property type="entry name" value="RNaseH-like_sf"/>
</dbReference>
<dbReference type="Gene3D" id="1.10.340.70">
    <property type="match status" value="1"/>
</dbReference>
<dbReference type="InterPro" id="IPR041577">
    <property type="entry name" value="RT_RNaseH_2"/>
</dbReference>
<dbReference type="Gene3D" id="3.10.20.370">
    <property type="match status" value="1"/>
</dbReference>
<dbReference type="PANTHER" id="PTHR37984:SF5">
    <property type="entry name" value="PROTEIN NYNRIN-LIKE"/>
    <property type="match status" value="1"/>
</dbReference>
<dbReference type="CDD" id="cd01647">
    <property type="entry name" value="RT_LTR"/>
    <property type="match status" value="1"/>
</dbReference>
<dbReference type="InterPro" id="IPR041588">
    <property type="entry name" value="Integrase_H2C2"/>
</dbReference>
<protein>
    <submittedName>
        <fullName evidence="3">Reverse transcriptase domain-containing protein</fullName>
    </submittedName>
</protein>
<dbReference type="InterPro" id="IPR043502">
    <property type="entry name" value="DNA/RNA_pol_sf"/>
</dbReference>
<dbReference type="Pfam" id="PF00078">
    <property type="entry name" value="RVT_1"/>
    <property type="match status" value="1"/>
</dbReference>
<keyword evidence="3" id="KW-0808">Transferase</keyword>
<comment type="caution">
    <text evidence="3">The sequence shown here is derived from an EMBL/GenBank/DDBJ whole genome shotgun (WGS) entry which is preliminary data.</text>
</comment>
<dbReference type="SUPFAM" id="SSF56672">
    <property type="entry name" value="DNA/RNA polymerases"/>
    <property type="match status" value="1"/>
</dbReference>
<dbReference type="Pfam" id="PF00665">
    <property type="entry name" value="rve"/>
    <property type="match status" value="1"/>
</dbReference>
<dbReference type="EMBL" id="BKCJ010000132">
    <property type="protein sequence ID" value="GEU30155.1"/>
    <property type="molecule type" value="Genomic_DNA"/>
</dbReference>
<evidence type="ECO:0000256" key="1">
    <source>
        <dbReference type="ARBA" id="ARBA00023268"/>
    </source>
</evidence>
<dbReference type="GO" id="GO:0003964">
    <property type="term" value="F:RNA-directed DNA polymerase activity"/>
    <property type="evidence" value="ECO:0007669"/>
    <property type="project" value="UniProtKB-KW"/>
</dbReference>
<dbReference type="InterPro" id="IPR000477">
    <property type="entry name" value="RT_dom"/>
</dbReference>
<keyword evidence="3" id="KW-0548">Nucleotidyltransferase</keyword>
<dbReference type="PROSITE" id="PS50994">
    <property type="entry name" value="INTEGRASE"/>
    <property type="match status" value="1"/>
</dbReference>
<keyword evidence="3" id="KW-0695">RNA-directed DNA polymerase</keyword>
<keyword evidence="1" id="KW-0511">Multifunctional enzyme</keyword>
<proteinExistence type="predicted"/>
<accession>A0A6L2J2G4</accession>
<dbReference type="GO" id="GO:0015074">
    <property type="term" value="P:DNA integration"/>
    <property type="evidence" value="ECO:0007669"/>
    <property type="project" value="InterPro"/>
</dbReference>
<organism evidence="3">
    <name type="scientific">Tanacetum cinerariifolium</name>
    <name type="common">Dalmatian daisy</name>
    <name type="synonym">Chrysanthemum cinerariifolium</name>
    <dbReference type="NCBI Taxonomy" id="118510"/>
    <lineage>
        <taxon>Eukaryota</taxon>
        <taxon>Viridiplantae</taxon>
        <taxon>Streptophyta</taxon>
        <taxon>Embryophyta</taxon>
        <taxon>Tracheophyta</taxon>
        <taxon>Spermatophyta</taxon>
        <taxon>Magnoliopsida</taxon>
        <taxon>eudicotyledons</taxon>
        <taxon>Gunneridae</taxon>
        <taxon>Pentapetalae</taxon>
        <taxon>asterids</taxon>
        <taxon>campanulids</taxon>
        <taxon>Asterales</taxon>
        <taxon>Asteraceae</taxon>
        <taxon>Asteroideae</taxon>
        <taxon>Anthemideae</taxon>
        <taxon>Anthemidinae</taxon>
        <taxon>Tanacetum</taxon>
    </lineage>
</organism>
<feature type="domain" description="Integrase catalytic" evidence="2">
    <location>
        <begin position="998"/>
        <end position="1176"/>
    </location>
</feature>
<dbReference type="InterPro" id="IPR001584">
    <property type="entry name" value="Integrase_cat-core"/>
</dbReference>
<dbReference type="Gene3D" id="3.30.70.270">
    <property type="match status" value="1"/>
</dbReference>
<dbReference type="PANTHER" id="PTHR37984">
    <property type="entry name" value="PROTEIN CBG26694"/>
    <property type="match status" value="1"/>
</dbReference>
<dbReference type="GO" id="GO:0003676">
    <property type="term" value="F:nucleic acid binding"/>
    <property type="evidence" value="ECO:0007669"/>
    <property type="project" value="InterPro"/>
</dbReference>
<dbReference type="InterPro" id="IPR036397">
    <property type="entry name" value="RNaseH_sf"/>
</dbReference>
<dbReference type="InterPro" id="IPR050951">
    <property type="entry name" value="Retrovirus_Pol_polyprotein"/>
</dbReference>
<dbReference type="CDD" id="cd09274">
    <property type="entry name" value="RNase_HI_RT_Ty3"/>
    <property type="match status" value="1"/>
</dbReference>
<dbReference type="Gene3D" id="3.30.420.10">
    <property type="entry name" value="Ribonuclease H-like superfamily/Ribonuclease H"/>
    <property type="match status" value="1"/>
</dbReference>